<dbReference type="EMBL" id="CP003364">
    <property type="protein sequence ID" value="AGA28377.1"/>
    <property type="molecule type" value="Genomic_DNA"/>
</dbReference>
<name>L0DGJ7_SINAD</name>
<proteinExistence type="predicted"/>
<dbReference type="KEGG" id="saci:Sinac_4170"/>
<protein>
    <submittedName>
        <fullName evidence="2">Uncharacterized protein</fullName>
    </submittedName>
</protein>
<evidence type="ECO:0000313" key="2">
    <source>
        <dbReference type="EMBL" id="AGA28377.1"/>
    </source>
</evidence>
<dbReference type="STRING" id="886293.Sinac_4170"/>
<keyword evidence="1" id="KW-0175">Coiled coil</keyword>
<feature type="coiled-coil region" evidence="1">
    <location>
        <begin position="385"/>
        <end position="427"/>
    </location>
</feature>
<dbReference type="RefSeq" id="WP_015247505.1">
    <property type="nucleotide sequence ID" value="NC_019892.1"/>
</dbReference>
<gene>
    <name evidence="2" type="ordered locus">Sinac_4170</name>
</gene>
<accession>L0DGJ7</accession>
<keyword evidence="3" id="KW-1185">Reference proteome</keyword>
<dbReference type="HOGENOM" id="CLU_397884_0_0_0"/>
<evidence type="ECO:0000313" key="3">
    <source>
        <dbReference type="Proteomes" id="UP000010798"/>
    </source>
</evidence>
<sequence length="692" mass="74455">MAANAVTIAKAIIEVGATGVAAAQDEIQTLEAKVRSLGNAYANDQITISAYAMKTNDLKTEILNLSDGIQMAAAASAEFGSKQEALASLTEHTAAKTTTSSKNIQLGFLELSRAFEDAQYGLKGVINNIPSIIQMFDGSAGLAAGVSAVAVAINIAMPHIHNLIESLGSENPKIFDRTLQGIKDKIEAIEKKPIKFDADYQVLTAAKQTLGEITQGLSAYQTIKNRKSSVTEERGKILSDAVVENAGGAENLGNVIEKILKKDKTFTASQGQALIRKEKLEKEIALEEATVKSIEDMGGDDQGMGLVHKEALQKAKVELAKLNVAIQEEGRNKVDTLIGEFSAGSEKARVEIQKMIEANPEAFKAGGVQDLFGSEVDRASDEKIKAQRQEKIDTANEKKRTAQQKILKAEAEKVAQAVEQAQSEKAKPVIDAFVKGKDLAGIAAQVLGDIQREKVAGPDGKPMDGQQQIEFIQNQIRSVIEEELKSRELLNAGSGKAAAAVATSLAGQAPHVLKGQQDHAKKFELESTRKQIDQLVKNEDASIKASGIDKAATEMAAYLKAEGGTVVNGQFRQMNESQQIEFIKDQVARFLHRPMGLDKHGRTVFANPRMDAETTDNIATKVAVGAKSDLDQRMASMAGANMNNTAKLLNIADQLDSEVGRLTTFVASLDRGVNQLRSKVQTRQRSQGKTGR</sequence>
<dbReference type="AlphaFoldDB" id="L0DGJ7"/>
<reference evidence="2 3" key="1">
    <citation type="submission" date="2012-02" db="EMBL/GenBank/DDBJ databases">
        <title>Complete sequence of chromosome of Singulisphaera acidiphila DSM 18658.</title>
        <authorList>
            <consortium name="US DOE Joint Genome Institute (JGI-PGF)"/>
            <person name="Lucas S."/>
            <person name="Copeland A."/>
            <person name="Lapidus A."/>
            <person name="Glavina del Rio T."/>
            <person name="Dalin E."/>
            <person name="Tice H."/>
            <person name="Bruce D."/>
            <person name="Goodwin L."/>
            <person name="Pitluck S."/>
            <person name="Peters L."/>
            <person name="Ovchinnikova G."/>
            <person name="Chertkov O."/>
            <person name="Kyrpides N."/>
            <person name="Mavromatis K."/>
            <person name="Ivanova N."/>
            <person name="Brettin T."/>
            <person name="Detter J.C."/>
            <person name="Han C."/>
            <person name="Larimer F."/>
            <person name="Land M."/>
            <person name="Hauser L."/>
            <person name="Markowitz V."/>
            <person name="Cheng J.-F."/>
            <person name="Hugenholtz P."/>
            <person name="Woyke T."/>
            <person name="Wu D."/>
            <person name="Tindall B."/>
            <person name="Pomrenke H."/>
            <person name="Brambilla E."/>
            <person name="Klenk H.-P."/>
            <person name="Eisen J.A."/>
        </authorList>
    </citation>
    <scope>NUCLEOTIDE SEQUENCE [LARGE SCALE GENOMIC DNA]</scope>
    <source>
        <strain evidence="3">ATCC BAA-1392 / DSM 18658 / VKM B-2454 / MOB10</strain>
    </source>
</reference>
<feature type="coiled-coil region" evidence="1">
    <location>
        <begin position="277"/>
        <end position="332"/>
    </location>
</feature>
<evidence type="ECO:0000256" key="1">
    <source>
        <dbReference type="SAM" id="Coils"/>
    </source>
</evidence>
<organism evidence="2 3">
    <name type="scientific">Singulisphaera acidiphila (strain ATCC BAA-1392 / DSM 18658 / VKM B-2454 / MOB10)</name>
    <dbReference type="NCBI Taxonomy" id="886293"/>
    <lineage>
        <taxon>Bacteria</taxon>
        <taxon>Pseudomonadati</taxon>
        <taxon>Planctomycetota</taxon>
        <taxon>Planctomycetia</taxon>
        <taxon>Isosphaerales</taxon>
        <taxon>Isosphaeraceae</taxon>
        <taxon>Singulisphaera</taxon>
    </lineage>
</organism>
<dbReference type="Proteomes" id="UP000010798">
    <property type="component" value="Chromosome"/>
</dbReference>